<keyword evidence="2" id="KW-1003">Cell membrane</keyword>
<sequence length="529" mass="56083">MSNSGEDTTSQRTYHLVRSSAVVAVGTGLSRLTGFLRVGVMAYAIGATALAEAYNLANNTPNLLYDLVLGGILSATLVPVVVAHTGRDDNRGIDALATVISVVLVAATVLGIALSPVIIHLYNLSSSQSEASTQATVAVPLLMMFAPQILFYGLTSLGTSLLNARRSFAVPAFAPVLNNIVVICLFLALPHLATGDALTFDQVRNDTGLLLLLGFGTTAGLAAMTLVLWPAMRSAGIRLHWNFDLRDPAVREVGRLSGWTFGYVVSNLIAYGVIQTLANGVDGVSIYAYAWLFFQLPYGLWTVSVMTAYTPELSALHAASNVNGLRTRFGAGLRLVLVIALPATIGMILLSGPIVRLVLAHGEFTSANADTTANTLIAFLCGLPAFSLFLFAMRGFYAQRDTRLPFYINAAETVLGLVIAFIVVDRFGVVGLGASGSIAYSVFAVVALALLHHRIGRYLDPATVYTIAKLVAASTVMGAGVWLLLAATSMSDLFTVIFAGVVGVAIYGAMLVVLRIDEAKSVMNRFVRR</sequence>
<feature type="transmembrane region" description="Helical" evidence="8">
    <location>
        <begin position="493"/>
        <end position="516"/>
    </location>
</feature>
<dbReference type="GO" id="GO:0015648">
    <property type="term" value="F:lipid-linked peptidoglycan transporter activity"/>
    <property type="evidence" value="ECO:0007669"/>
    <property type="project" value="TreeGrafter"/>
</dbReference>
<evidence type="ECO:0000256" key="7">
    <source>
        <dbReference type="ARBA" id="ARBA00023136"/>
    </source>
</evidence>
<feature type="transmembrane region" description="Helical" evidence="8">
    <location>
        <begin position="463"/>
        <end position="487"/>
    </location>
</feature>
<feature type="transmembrane region" description="Helical" evidence="8">
    <location>
        <begin position="375"/>
        <end position="392"/>
    </location>
</feature>
<evidence type="ECO:0000256" key="3">
    <source>
        <dbReference type="ARBA" id="ARBA00022692"/>
    </source>
</evidence>
<dbReference type="InterPro" id="IPR004268">
    <property type="entry name" value="MurJ"/>
</dbReference>
<evidence type="ECO:0000256" key="2">
    <source>
        <dbReference type="ARBA" id="ARBA00022475"/>
    </source>
</evidence>
<reference evidence="9" key="1">
    <citation type="submission" date="2020-05" db="EMBL/GenBank/DDBJ databases">
        <authorList>
            <person name="Chiriac C."/>
            <person name="Salcher M."/>
            <person name="Ghai R."/>
            <person name="Kavagutti S V."/>
        </authorList>
    </citation>
    <scope>NUCLEOTIDE SEQUENCE</scope>
</reference>
<keyword evidence="3 8" id="KW-0812">Transmembrane</keyword>
<feature type="transmembrane region" description="Helical" evidence="8">
    <location>
        <begin position="253"/>
        <end position="274"/>
    </location>
</feature>
<dbReference type="PANTHER" id="PTHR47019:SF1">
    <property type="entry name" value="LIPID II FLIPPASE MURJ"/>
    <property type="match status" value="1"/>
</dbReference>
<dbReference type="GO" id="GO:0005886">
    <property type="term" value="C:plasma membrane"/>
    <property type="evidence" value="ECO:0007669"/>
    <property type="project" value="UniProtKB-SubCell"/>
</dbReference>
<keyword evidence="4" id="KW-0133">Cell shape</keyword>
<feature type="transmembrane region" description="Helical" evidence="8">
    <location>
        <begin position="404"/>
        <end position="424"/>
    </location>
</feature>
<dbReference type="GO" id="GO:0034204">
    <property type="term" value="P:lipid translocation"/>
    <property type="evidence" value="ECO:0007669"/>
    <property type="project" value="TreeGrafter"/>
</dbReference>
<dbReference type="GO" id="GO:0008360">
    <property type="term" value="P:regulation of cell shape"/>
    <property type="evidence" value="ECO:0007669"/>
    <property type="project" value="UniProtKB-KW"/>
</dbReference>
<keyword evidence="7 8" id="KW-0472">Membrane</keyword>
<evidence type="ECO:0000256" key="8">
    <source>
        <dbReference type="SAM" id="Phobius"/>
    </source>
</evidence>
<dbReference type="PRINTS" id="PR01806">
    <property type="entry name" value="VIRFACTRMVIN"/>
</dbReference>
<dbReference type="NCBIfam" id="TIGR01695">
    <property type="entry name" value="murJ_mviN"/>
    <property type="match status" value="1"/>
</dbReference>
<feature type="transmembrane region" description="Helical" evidence="8">
    <location>
        <begin position="95"/>
        <end position="122"/>
    </location>
</feature>
<evidence type="ECO:0000313" key="9">
    <source>
        <dbReference type="EMBL" id="CAB4611531.1"/>
    </source>
</evidence>
<dbReference type="InterPro" id="IPR051050">
    <property type="entry name" value="Lipid_II_flippase_MurJ/MviN"/>
</dbReference>
<evidence type="ECO:0000256" key="4">
    <source>
        <dbReference type="ARBA" id="ARBA00022960"/>
    </source>
</evidence>
<keyword evidence="5" id="KW-0573">Peptidoglycan synthesis</keyword>
<dbReference type="EMBL" id="CAEZUO010000066">
    <property type="protein sequence ID" value="CAB4611531.1"/>
    <property type="molecule type" value="Genomic_DNA"/>
</dbReference>
<protein>
    <submittedName>
        <fullName evidence="9">Unannotated protein</fullName>
    </submittedName>
</protein>
<dbReference type="GO" id="GO:0009252">
    <property type="term" value="P:peptidoglycan biosynthetic process"/>
    <property type="evidence" value="ECO:0007669"/>
    <property type="project" value="UniProtKB-KW"/>
</dbReference>
<dbReference type="Pfam" id="PF03023">
    <property type="entry name" value="MurJ"/>
    <property type="match status" value="1"/>
</dbReference>
<evidence type="ECO:0000256" key="1">
    <source>
        <dbReference type="ARBA" id="ARBA00004651"/>
    </source>
</evidence>
<dbReference type="AlphaFoldDB" id="A0A6J6HCZ1"/>
<keyword evidence="6 8" id="KW-1133">Transmembrane helix</keyword>
<feature type="transmembrane region" description="Helical" evidence="8">
    <location>
        <begin position="63"/>
        <end position="83"/>
    </location>
</feature>
<dbReference type="PANTHER" id="PTHR47019">
    <property type="entry name" value="LIPID II FLIPPASE MURJ"/>
    <property type="match status" value="1"/>
</dbReference>
<feature type="transmembrane region" description="Helical" evidence="8">
    <location>
        <begin position="134"/>
        <end position="155"/>
    </location>
</feature>
<organism evidence="9">
    <name type="scientific">freshwater metagenome</name>
    <dbReference type="NCBI Taxonomy" id="449393"/>
    <lineage>
        <taxon>unclassified sequences</taxon>
        <taxon>metagenomes</taxon>
        <taxon>ecological metagenomes</taxon>
    </lineage>
</organism>
<accession>A0A6J6HCZ1</accession>
<gene>
    <name evidence="9" type="ORF">UFOPK1827_01307</name>
</gene>
<name>A0A6J6HCZ1_9ZZZZ</name>
<evidence type="ECO:0000256" key="5">
    <source>
        <dbReference type="ARBA" id="ARBA00022984"/>
    </source>
</evidence>
<proteinExistence type="predicted"/>
<dbReference type="CDD" id="cd13123">
    <property type="entry name" value="MATE_MurJ_like"/>
    <property type="match status" value="1"/>
</dbReference>
<feature type="transmembrane region" description="Helical" evidence="8">
    <location>
        <begin position="209"/>
        <end position="232"/>
    </location>
</feature>
<evidence type="ECO:0000256" key="6">
    <source>
        <dbReference type="ARBA" id="ARBA00022989"/>
    </source>
</evidence>
<feature type="transmembrane region" description="Helical" evidence="8">
    <location>
        <begin position="286"/>
        <end position="310"/>
    </location>
</feature>
<comment type="subcellular location">
    <subcellularLocation>
        <location evidence="1">Cell membrane</location>
        <topology evidence="1">Multi-pass membrane protein</topology>
    </subcellularLocation>
</comment>
<feature type="transmembrane region" description="Helical" evidence="8">
    <location>
        <begin position="167"/>
        <end position="189"/>
    </location>
</feature>
<feature type="transmembrane region" description="Helical" evidence="8">
    <location>
        <begin position="331"/>
        <end position="355"/>
    </location>
</feature>
<feature type="transmembrane region" description="Helical" evidence="8">
    <location>
        <begin position="430"/>
        <end position="451"/>
    </location>
</feature>